<dbReference type="PANTHER" id="PTHR10622:SF13">
    <property type="entry name" value="NACHT DOMAIN-CONTAINING PROTEIN"/>
    <property type="match status" value="1"/>
</dbReference>
<evidence type="ECO:0000313" key="2">
    <source>
        <dbReference type="EMBL" id="ETS84947.1"/>
    </source>
</evidence>
<dbReference type="EMBL" id="KI912110">
    <property type="protein sequence ID" value="ETS84947.1"/>
    <property type="molecule type" value="Genomic_DNA"/>
</dbReference>
<dbReference type="AlphaFoldDB" id="W3XHN0"/>
<dbReference type="eggNOG" id="ENOG502SMGR">
    <property type="taxonomic scope" value="Eukaryota"/>
</dbReference>
<dbReference type="PANTHER" id="PTHR10622">
    <property type="entry name" value="HET DOMAIN-CONTAINING PROTEIN"/>
    <property type="match status" value="1"/>
</dbReference>
<proteinExistence type="predicted"/>
<dbReference type="InParanoid" id="W3XHN0"/>
<protein>
    <recommendedName>
        <fullName evidence="1">Heterokaryon incompatibility domain-containing protein</fullName>
    </recommendedName>
</protein>
<dbReference type="RefSeq" id="XP_007829744.1">
    <property type="nucleotide sequence ID" value="XM_007831553.1"/>
</dbReference>
<dbReference type="Proteomes" id="UP000030651">
    <property type="component" value="Unassembled WGS sequence"/>
</dbReference>
<keyword evidence="3" id="KW-1185">Reference proteome</keyword>
<dbReference type="KEGG" id="pfy:PFICI_02972"/>
<evidence type="ECO:0000313" key="3">
    <source>
        <dbReference type="Proteomes" id="UP000030651"/>
    </source>
</evidence>
<reference evidence="3" key="1">
    <citation type="journal article" date="2015" name="BMC Genomics">
        <title>Genomic and transcriptomic analysis of the endophytic fungus Pestalotiopsis fici reveals its lifestyle and high potential for synthesis of natural products.</title>
        <authorList>
            <person name="Wang X."/>
            <person name="Zhang X."/>
            <person name="Liu L."/>
            <person name="Xiang M."/>
            <person name="Wang W."/>
            <person name="Sun X."/>
            <person name="Che Y."/>
            <person name="Guo L."/>
            <person name="Liu G."/>
            <person name="Guo L."/>
            <person name="Wang C."/>
            <person name="Yin W.B."/>
            <person name="Stadler M."/>
            <person name="Zhang X."/>
            <person name="Liu X."/>
        </authorList>
    </citation>
    <scope>NUCLEOTIDE SEQUENCE [LARGE SCALE GENOMIC DNA]</scope>
    <source>
        <strain evidence="3">W106-1 / CGMCC3.15140</strain>
    </source>
</reference>
<evidence type="ECO:0000259" key="1">
    <source>
        <dbReference type="Pfam" id="PF06985"/>
    </source>
</evidence>
<dbReference type="HOGENOM" id="CLU_000288_138_17_1"/>
<dbReference type="InterPro" id="IPR010730">
    <property type="entry name" value="HET"/>
</dbReference>
<gene>
    <name evidence="2" type="ORF">PFICI_02972</name>
</gene>
<dbReference type="GeneID" id="19267985"/>
<sequence length="572" mass="64858">MRLLQLGEGDELLLTRDLINHTLPYAILSHTWGQGDDDEVLFHDIINKTGKHKPGYQKILFCGRQARRDGLDYFWVDTCCIDKTSSAELSEAINSMYRWYQNAQRCYVYLSDVLPSSGPSEKDLSHWKPSFHQSRWFNRGWTLQELIAPRHVSFFSSDGGWLGDKQSLEQEIHKITSIPVPALQGVSLSTFDTEERISWSVHRTTTRAEDKAYSLLGILGIHMPLIYGEGEESFDRLRAALSSQTFGKSQATQTTGLDSQADLRKLLLEDQSIYSHFSQRFLLENFDIAGPYQRRALSTGTQFHPEDNGIWTFSKADLVFIKTKNTTNGKVEVHRSTFDSRFQDKISIESCFNIEDNGTWLMQDYTGDGTPDLVYIKTKNTPDGNVEIHAASGDTGYKQLHHRRTNMRTEDDGTWTMDSNGDLVYIKTRNTGSGKIEVHVLSKASNYQTFSVHQATTFNIENDGVWCIQRSPWLSNGSEQATGSAPSRYNDLYYVKTNNTGTGTVEVHMATGCSDWSQHVIHVGSNFLLEDDGFWLMAYITQQGADQQHPDLVYIKTRNTGSGSVEVHVNRY</sequence>
<dbReference type="STRING" id="1229662.W3XHN0"/>
<organism evidence="2 3">
    <name type="scientific">Pestalotiopsis fici (strain W106-1 / CGMCC3.15140)</name>
    <dbReference type="NCBI Taxonomy" id="1229662"/>
    <lineage>
        <taxon>Eukaryota</taxon>
        <taxon>Fungi</taxon>
        <taxon>Dikarya</taxon>
        <taxon>Ascomycota</taxon>
        <taxon>Pezizomycotina</taxon>
        <taxon>Sordariomycetes</taxon>
        <taxon>Xylariomycetidae</taxon>
        <taxon>Amphisphaeriales</taxon>
        <taxon>Sporocadaceae</taxon>
        <taxon>Pestalotiopsis</taxon>
    </lineage>
</organism>
<feature type="domain" description="Heterokaryon incompatibility" evidence="1">
    <location>
        <begin position="25"/>
        <end position="119"/>
    </location>
</feature>
<dbReference type="Pfam" id="PF06985">
    <property type="entry name" value="HET"/>
    <property type="match status" value="1"/>
</dbReference>
<dbReference type="OrthoDB" id="674604at2759"/>
<name>W3XHN0_PESFW</name>
<accession>W3XHN0</accession>